<feature type="transmembrane region" description="Helical" evidence="1">
    <location>
        <begin position="137"/>
        <end position="159"/>
    </location>
</feature>
<keyword evidence="1" id="KW-1133">Transmembrane helix</keyword>
<dbReference type="STRING" id="1656094.BFC18_18355"/>
<dbReference type="AlphaFoldDB" id="A0A1E7Z7B8"/>
<dbReference type="Proteomes" id="UP000175691">
    <property type="component" value="Unassembled WGS sequence"/>
</dbReference>
<dbReference type="InterPro" id="IPR022584">
    <property type="entry name" value="DUF2937"/>
</dbReference>
<dbReference type="OrthoDB" id="7021410at2"/>
<evidence type="ECO:0008006" key="4">
    <source>
        <dbReference type="Google" id="ProtNLM"/>
    </source>
</evidence>
<gene>
    <name evidence="2" type="ORF">BFC18_18355</name>
</gene>
<proteinExistence type="predicted"/>
<organism evidence="2 3">
    <name type="scientific">Alteromonas confluentis</name>
    <dbReference type="NCBI Taxonomy" id="1656094"/>
    <lineage>
        <taxon>Bacteria</taxon>
        <taxon>Pseudomonadati</taxon>
        <taxon>Pseudomonadota</taxon>
        <taxon>Gammaproteobacteria</taxon>
        <taxon>Alteromonadales</taxon>
        <taxon>Alteromonadaceae</taxon>
        <taxon>Alteromonas/Salinimonas group</taxon>
        <taxon>Alteromonas</taxon>
    </lineage>
</organism>
<evidence type="ECO:0000256" key="1">
    <source>
        <dbReference type="SAM" id="Phobius"/>
    </source>
</evidence>
<dbReference type="RefSeq" id="WP_070126823.1">
    <property type="nucleotide sequence ID" value="NZ_MDHN01000040.1"/>
</dbReference>
<keyword evidence="3" id="KW-1185">Reference proteome</keyword>
<dbReference type="Pfam" id="PF11157">
    <property type="entry name" value="DUF2937"/>
    <property type="match status" value="1"/>
</dbReference>
<evidence type="ECO:0000313" key="2">
    <source>
        <dbReference type="EMBL" id="OFC69377.1"/>
    </source>
</evidence>
<keyword evidence="1" id="KW-0472">Membrane</keyword>
<evidence type="ECO:0000313" key="3">
    <source>
        <dbReference type="Proteomes" id="UP000175691"/>
    </source>
</evidence>
<sequence length="176" mass="20011">MHVLARVIDKLLFAALFIAALQVPILADHYRQYLAGYFDATREQVAELEVLARQFNYPSVDALIDSLKQNADAVVREDAANKSDLLVRLAEADEGLTKLNNGNYFQQASYMFAPSRQDTLVRVLDNFAPSIPLTPTAIVFSLATAILINLLIICPFWACRHGYHWYRERKHRVRFG</sequence>
<keyword evidence="1" id="KW-0812">Transmembrane</keyword>
<dbReference type="EMBL" id="MDHN01000040">
    <property type="protein sequence ID" value="OFC69377.1"/>
    <property type="molecule type" value="Genomic_DNA"/>
</dbReference>
<name>A0A1E7Z7B8_9ALTE</name>
<comment type="caution">
    <text evidence="2">The sequence shown here is derived from an EMBL/GenBank/DDBJ whole genome shotgun (WGS) entry which is preliminary data.</text>
</comment>
<reference evidence="2 3" key="1">
    <citation type="submission" date="2016-08" db="EMBL/GenBank/DDBJ databases">
        <authorList>
            <person name="Seilhamer J.J."/>
        </authorList>
    </citation>
    <scope>NUCLEOTIDE SEQUENCE [LARGE SCALE GENOMIC DNA]</scope>
    <source>
        <strain evidence="2 3">KCTC 42603</strain>
    </source>
</reference>
<protein>
    <recommendedName>
        <fullName evidence="4">DUF2937 domain-containing protein</fullName>
    </recommendedName>
</protein>
<accession>A0A1E7Z7B8</accession>